<protein>
    <submittedName>
        <fullName evidence="1">Uncharacterized protein</fullName>
    </submittedName>
</protein>
<evidence type="ECO:0000313" key="2">
    <source>
        <dbReference type="Proteomes" id="UP000092598"/>
    </source>
</evidence>
<name>A0A1B1M1K6_STRLN</name>
<sequence length="199" mass="21953">MTFMAWHESSWVQVQILCAVAVACTLEFVGTHGMQWWDYRLGNFPAWVPAGHAFIFLTSVILARTPSPRWLHRAAYAGLAAWTLWGLLLAERTDYSGVIGLLLIAAVRQHPVMRARIPWIIAVTVPGEFAGTHFGLYSYRPHDITGLLLMGNPPSGLPGGYALVDFAALLMASAVYQAWHRHHDPAEARSALTPPSPTQ</sequence>
<gene>
    <name evidence="1" type="ORF">SLINC_0083</name>
</gene>
<dbReference type="STRING" id="1915.SLINC_0083"/>
<dbReference type="EMBL" id="CP016438">
    <property type="protein sequence ID" value="ANS62307.1"/>
    <property type="molecule type" value="Genomic_DNA"/>
</dbReference>
<proteinExistence type="predicted"/>
<dbReference type="AlphaFoldDB" id="A0A1B1M1K6"/>
<keyword evidence="2" id="KW-1185">Reference proteome</keyword>
<evidence type="ECO:0000313" key="1">
    <source>
        <dbReference type="EMBL" id="ANS62307.1"/>
    </source>
</evidence>
<dbReference type="Proteomes" id="UP000092598">
    <property type="component" value="Chromosome"/>
</dbReference>
<dbReference type="OrthoDB" id="977790at2"/>
<dbReference type="RefSeq" id="WP_152038956.1">
    <property type="nucleotide sequence ID" value="NZ_CP016438.1"/>
</dbReference>
<accession>A0A1B1M1K6</accession>
<organism evidence="1 2">
    <name type="scientific">Streptomyces lincolnensis</name>
    <dbReference type="NCBI Taxonomy" id="1915"/>
    <lineage>
        <taxon>Bacteria</taxon>
        <taxon>Bacillati</taxon>
        <taxon>Actinomycetota</taxon>
        <taxon>Actinomycetes</taxon>
        <taxon>Kitasatosporales</taxon>
        <taxon>Streptomycetaceae</taxon>
        <taxon>Streptomyces</taxon>
    </lineage>
</organism>
<reference evidence="1 2" key="1">
    <citation type="submission" date="2016-07" db="EMBL/GenBank/DDBJ databases">
        <title>Enhancement of antibiotic productionsby engineered nitrateutilization in actinobacteria.</title>
        <authorList>
            <person name="Meng S.C."/>
        </authorList>
    </citation>
    <scope>NUCLEOTIDE SEQUENCE [LARGE SCALE GENOMIC DNA]</scope>
    <source>
        <strain evidence="1 2">NRRL 2936</strain>
    </source>
</reference>
<dbReference type="KEGG" id="sls:SLINC_0083"/>